<evidence type="ECO:0000313" key="10">
    <source>
        <dbReference type="Proteomes" id="UP000263900"/>
    </source>
</evidence>
<evidence type="ECO:0000259" key="7">
    <source>
        <dbReference type="Pfam" id="PF02687"/>
    </source>
</evidence>
<evidence type="ECO:0000256" key="6">
    <source>
        <dbReference type="SAM" id="Phobius"/>
    </source>
</evidence>
<feature type="transmembrane region" description="Helical" evidence="6">
    <location>
        <begin position="686"/>
        <end position="710"/>
    </location>
</feature>
<feature type="transmembrane region" description="Helical" evidence="6">
    <location>
        <begin position="775"/>
        <end position="796"/>
    </location>
</feature>
<evidence type="ECO:0000256" key="1">
    <source>
        <dbReference type="ARBA" id="ARBA00004651"/>
    </source>
</evidence>
<dbReference type="GO" id="GO:0022857">
    <property type="term" value="F:transmembrane transporter activity"/>
    <property type="evidence" value="ECO:0007669"/>
    <property type="project" value="TreeGrafter"/>
</dbReference>
<feature type="domain" description="MacB-like periplasmic core" evidence="8">
    <location>
        <begin position="24"/>
        <end position="246"/>
    </location>
</feature>
<dbReference type="Pfam" id="PF12704">
    <property type="entry name" value="MacB_PCD"/>
    <property type="match status" value="2"/>
</dbReference>
<feature type="transmembrane region" description="Helical" evidence="6">
    <location>
        <begin position="440"/>
        <end position="464"/>
    </location>
</feature>
<feature type="transmembrane region" description="Helical" evidence="6">
    <location>
        <begin position="394"/>
        <end position="419"/>
    </location>
</feature>
<evidence type="ECO:0000256" key="3">
    <source>
        <dbReference type="ARBA" id="ARBA00022692"/>
    </source>
</evidence>
<dbReference type="GO" id="GO:0005886">
    <property type="term" value="C:plasma membrane"/>
    <property type="evidence" value="ECO:0007669"/>
    <property type="project" value="UniProtKB-SubCell"/>
</dbReference>
<comment type="subcellular location">
    <subcellularLocation>
        <location evidence="1">Cell membrane</location>
        <topology evidence="1">Multi-pass membrane protein</topology>
    </subcellularLocation>
</comment>
<evidence type="ECO:0000313" key="9">
    <source>
        <dbReference type="EMBL" id="AXY73061.1"/>
    </source>
</evidence>
<dbReference type="InterPro" id="IPR025857">
    <property type="entry name" value="MacB_PCD"/>
</dbReference>
<protein>
    <submittedName>
        <fullName evidence="9">ABC transporter permease</fullName>
    </submittedName>
</protein>
<dbReference type="AlphaFoldDB" id="A0A3B7MR55"/>
<keyword evidence="5 6" id="KW-0472">Membrane</keyword>
<dbReference type="Pfam" id="PF02687">
    <property type="entry name" value="FtsX"/>
    <property type="match status" value="2"/>
</dbReference>
<evidence type="ECO:0000256" key="5">
    <source>
        <dbReference type="ARBA" id="ARBA00023136"/>
    </source>
</evidence>
<evidence type="ECO:0000256" key="4">
    <source>
        <dbReference type="ARBA" id="ARBA00022989"/>
    </source>
</evidence>
<dbReference type="OrthoDB" id="5933722at2"/>
<organism evidence="9 10">
    <name type="scientific">Paraflavitalea soli</name>
    <dbReference type="NCBI Taxonomy" id="2315862"/>
    <lineage>
        <taxon>Bacteria</taxon>
        <taxon>Pseudomonadati</taxon>
        <taxon>Bacteroidota</taxon>
        <taxon>Chitinophagia</taxon>
        <taxon>Chitinophagales</taxon>
        <taxon>Chitinophagaceae</taxon>
        <taxon>Paraflavitalea</taxon>
    </lineage>
</organism>
<dbReference type="PANTHER" id="PTHR30572:SF18">
    <property type="entry name" value="ABC-TYPE MACROLIDE FAMILY EXPORT SYSTEM PERMEASE COMPONENT 2"/>
    <property type="match status" value="1"/>
</dbReference>
<feature type="transmembrane region" description="Helical" evidence="6">
    <location>
        <begin position="731"/>
        <end position="755"/>
    </location>
</feature>
<feature type="transmembrane region" description="Helical" evidence="6">
    <location>
        <begin position="20"/>
        <end position="41"/>
    </location>
</feature>
<sequence length="810" mass="90830">MLAHYLRIAFRNMSRQKMYAAIKIGGFAIGIAACLLIGLLIRNELSYDTQFENAANIYRAIGLYTDQGRLEKAVSFPAPFAQAMKNDFPEVEKAARLMPASLFYGAGSNQLRRDDEPNNTYEEGFTYADQELLDIFQLPMVYGDRAKALAEPNTMVITKRKADKYFPGQDPVGRVMFLNNKKNQPYKISGVIADWPATSHLQYDFLLTLKGKSLWGGEQTDWRSSNYSTYLQLKPGTDIKQFEKKVLTTVIEKYYLPSLRASGQAGPEQEVKKFGLQVQPIRDIHLKSYDIFDWEPRGDIRFVWMYAAIACFILIIACINFLNLSTARSANRAKEVGLRKVIGSQRNSLILQFLTESILYSCFAFVLGFVLAWVSLPFFNTMAGKTLNVPIGEWWMIPLFMVAALFIGLLAGLYPSFYLSAFKPIQVLKGQLSRGSKNAGLRSTLVVFQFTTSIILLIGTVVIYRQMQYILHTKIGFDKDQVVLVQGANTLGKQTDVLKTELLKLPQVKNVSVSGYLPVKGTKRDGNPFWKEGKTKEEAAVGGQKWYVDDSYIPTFGMKIIAGRNFSSQLASDSQAAVINQAMADKIGLKDPIGQKITNGWEHFTIVGIVENFNYESMKQRVEPVCLALGRSNDIVAVKIKGTDVKQVLADIGSVWKSFAPNQPIRYTFLDESFANMYADLQRTGLIFTCFAGLAIIVACLGLFALAAFMAEQRNKEISIRKVLGASTSGLFMLLVQNFLKLILISLVIAIPLGWFLMQKWLQDYIYRISITWDVFVIAGLTILLIAIATICYQAMKAALVNPIRSLRSE</sequence>
<dbReference type="EMBL" id="CP032157">
    <property type="protein sequence ID" value="AXY73061.1"/>
    <property type="molecule type" value="Genomic_DNA"/>
</dbReference>
<feature type="domain" description="ABC3 transporter permease C-terminal" evidence="7">
    <location>
        <begin position="690"/>
        <end position="799"/>
    </location>
</feature>
<dbReference type="InterPro" id="IPR003838">
    <property type="entry name" value="ABC3_permease_C"/>
</dbReference>
<dbReference type="PROSITE" id="PS51257">
    <property type="entry name" value="PROKAR_LIPOPROTEIN"/>
    <property type="match status" value="1"/>
</dbReference>
<evidence type="ECO:0000259" key="8">
    <source>
        <dbReference type="Pfam" id="PF12704"/>
    </source>
</evidence>
<keyword evidence="3 6" id="KW-0812">Transmembrane</keyword>
<reference evidence="9 10" key="1">
    <citation type="submission" date="2018-09" db="EMBL/GenBank/DDBJ databases">
        <title>Genome sequencing of strain 6GH32-13.</title>
        <authorList>
            <person name="Weon H.-Y."/>
            <person name="Heo J."/>
            <person name="Kwon S.-W."/>
        </authorList>
    </citation>
    <scope>NUCLEOTIDE SEQUENCE [LARGE SCALE GENOMIC DNA]</scope>
    <source>
        <strain evidence="9 10">5GH32-13</strain>
    </source>
</reference>
<dbReference type="InterPro" id="IPR050250">
    <property type="entry name" value="Macrolide_Exporter_MacB"/>
</dbReference>
<dbReference type="RefSeq" id="WP_119048899.1">
    <property type="nucleotide sequence ID" value="NZ_CP032157.1"/>
</dbReference>
<feature type="transmembrane region" description="Helical" evidence="6">
    <location>
        <begin position="349"/>
        <end position="374"/>
    </location>
</feature>
<feature type="domain" description="ABC3 transporter permease C-terminal" evidence="7">
    <location>
        <begin position="308"/>
        <end position="421"/>
    </location>
</feature>
<feature type="domain" description="MacB-like periplasmic core" evidence="8">
    <location>
        <begin position="453"/>
        <end position="618"/>
    </location>
</feature>
<keyword evidence="2" id="KW-1003">Cell membrane</keyword>
<dbReference type="PANTHER" id="PTHR30572">
    <property type="entry name" value="MEMBRANE COMPONENT OF TRANSPORTER-RELATED"/>
    <property type="match status" value="1"/>
</dbReference>
<evidence type="ECO:0000256" key="2">
    <source>
        <dbReference type="ARBA" id="ARBA00022475"/>
    </source>
</evidence>
<keyword evidence="4 6" id="KW-1133">Transmembrane helix</keyword>
<dbReference type="KEGG" id="pseg:D3H65_03345"/>
<accession>A0A3B7MR55</accession>
<gene>
    <name evidence="9" type="ORF">D3H65_03345</name>
</gene>
<proteinExistence type="predicted"/>
<feature type="transmembrane region" description="Helical" evidence="6">
    <location>
        <begin position="303"/>
        <end position="324"/>
    </location>
</feature>
<name>A0A3B7MR55_9BACT</name>
<dbReference type="Proteomes" id="UP000263900">
    <property type="component" value="Chromosome"/>
</dbReference>
<keyword evidence="10" id="KW-1185">Reference proteome</keyword>